<evidence type="ECO:0000256" key="3">
    <source>
        <dbReference type="ARBA" id="ARBA00022490"/>
    </source>
</evidence>
<reference evidence="6" key="2">
    <citation type="submission" date="2020-09" db="EMBL/GenBank/DDBJ databases">
        <authorList>
            <person name="Sun Q."/>
            <person name="Kim S."/>
        </authorList>
    </citation>
    <scope>NUCLEOTIDE SEQUENCE</scope>
    <source>
        <strain evidence="6">KCTC 42731</strain>
    </source>
</reference>
<evidence type="ECO:0000313" key="7">
    <source>
        <dbReference type="Proteomes" id="UP000623842"/>
    </source>
</evidence>
<dbReference type="Proteomes" id="UP000623842">
    <property type="component" value="Unassembled WGS sequence"/>
</dbReference>
<evidence type="ECO:0000313" key="6">
    <source>
        <dbReference type="EMBL" id="GHF90857.1"/>
    </source>
</evidence>
<accession>A0A919BH50</accession>
<dbReference type="GO" id="GO:0005737">
    <property type="term" value="C:cytoplasm"/>
    <property type="evidence" value="ECO:0007669"/>
    <property type="project" value="UniProtKB-SubCell"/>
</dbReference>
<dbReference type="Pfam" id="PF00582">
    <property type="entry name" value="Usp"/>
    <property type="match status" value="2"/>
</dbReference>
<evidence type="ECO:0000259" key="5">
    <source>
        <dbReference type="Pfam" id="PF00582"/>
    </source>
</evidence>
<dbReference type="AlphaFoldDB" id="A0A919BH50"/>
<comment type="caution">
    <text evidence="6">The sequence shown here is derived from an EMBL/GenBank/DDBJ whole genome shotgun (WGS) entry which is preliminary data.</text>
</comment>
<keyword evidence="7" id="KW-1185">Reference proteome</keyword>
<protein>
    <submittedName>
        <fullName evidence="6">Universal stress protein E</fullName>
    </submittedName>
</protein>
<dbReference type="RefSeq" id="WP_189770568.1">
    <property type="nucleotide sequence ID" value="NZ_BNCK01000004.1"/>
</dbReference>
<comment type="function">
    <text evidence="4">Required for resistance to DNA-damaging agents.</text>
</comment>
<comment type="similarity">
    <text evidence="2">Belongs to the universal stress protein A family.</text>
</comment>
<organism evidence="6 7">
    <name type="scientific">Thalassotalea marina</name>
    <dbReference type="NCBI Taxonomy" id="1673741"/>
    <lineage>
        <taxon>Bacteria</taxon>
        <taxon>Pseudomonadati</taxon>
        <taxon>Pseudomonadota</taxon>
        <taxon>Gammaproteobacteria</taxon>
        <taxon>Alteromonadales</taxon>
        <taxon>Colwelliaceae</taxon>
        <taxon>Thalassotalea</taxon>
    </lineage>
</organism>
<keyword evidence="3" id="KW-0963">Cytoplasm</keyword>
<dbReference type="Gene3D" id="3.40.50.12370">
    <property type="match status" value="1"/>
</dbReference>
<feature type="domain" description="UspA" evidence="5">
    <location>
        <begin position="179"/>
        <end position="299"/>
    </location>
</feature>
<dbReference type="InterPro" id="IPR006015">
    <property type="entry name" value="Universal_stress_UspA"/>
</dbReference>
<evidence type="ECO:0000256" key="2">
    <source>
        <dbReference type="ARBA" id="ARBA00008791"/>
    </source>
</evidence>
<dbReference type="NCBIfam" id="NF008380">
    <property type="entry name" value="PRK11175.1"/>
    <property type="match status" value="1"/>
</dbReference>
<evidence type="ECO:0000256" key="1">
    <source>
        <dbReference type="ARBA" id="ARBA00004496"/>
    </source>
</evidence>
<proteinExistence type="inferred from homology"/>
<name>A0A919BH50_9GAMM</name>
<dbReference type="PRINTS" id="PR01438">
    <property type="entry name" value="UNVRSLSTRESS"/>
</dbReference>
<evidence type="ECO:0000256" key="4">
    <source>
        <dbReference type="ARBA" id="ARBA00037131"/>
    </source>
</evidence>
<gene>
    <name evidence="6" type="primary">uspE</name>
    <name evidence="6" type="ORF">GCM10017161_18280</name>
</gene>
<reference evidence="6" key="1">
    <citation type="journal article" date="2014" name="Int. J. Syst. Evol. Microbiol.">
        <title>Complete genome sequence of Corynebacterium casei LMG S-19264T (=DSM 44701T), isolated from a smear-ripened cheese.</title>
        <authorList>
            <consortium name="US DOE Joint Genome Institute (JGI-PGF)"/>
            <person name="Walter F."/>
            <person name="Albersmeier A."/>
            <person name="Kalinowski J."/>
            <person name="Ruckert C."/>
        </authorList>
    </citation>
    <scope>NUCLEOTIDE SEQUENCE</scope>
    <source>
        <strain evidence="6">KCTC 42731</strain>
    </source>
</reference>
<feature type="domain" description="UspA" evidence="5">
    <location>
        <begin position="4"/>
        <end position="146"/>
    </location>
</feature>
<dbReference type="CDD" id="cd23660">
    <property type="entry name" value="USP-E_repeat2"/>
    <property type="match status" value="1"/>
</dbReference>
<sequence>MEKYQKILAVIDPTTDNQKALKRAVELAQKTKATITAFLSIYDFSYEMTTMLSSEEREAMRQSLINDRHEWLKELINDINHPDIVINSEVVWHNRPFEPIIEQVLHNGYDIVIKGTHEHDKLKAVIFTPTDWHILRKCPCPVLLVKDHQWPAHGNILASLNVGSDESEHQSLNNIITEEAVNLGNLINGNVHLVNSYPGTPVNIAIEIPEFNANEYNDSMRQYHHQAMQEHAVKFGISPENTHVMEGLPEDVIEQVSTELDAELVILGTIGRTGLSAALIGNTAEHVIDKLNCDVLALKPDGYQSPLQE</sequence>
<dbReference type="EMBL" id="BNCK01000004">
    <property type="protein sequence ID" value="GHF90857.1"/>
    <property type="molecule type" value="Genomic_DNA"/>
</dbReference>
<dbReference type="PANTHER" id="PTHR47892:SF1">
    <property type="entry name" value="UNIVERSAL STRESS PROTEIN E"/>
    <property type="match status" value="1"/>
</dbReference>
<dbReference type="PANTHER" id="PTHR47892">
    <property type="entry name" value="UNIVERSAL STRESS PROTEIN E"/>
    <property type="match status" value="1"/>
</dbReference>
<comment type="subcellular location">
    <subcellularLocation>
        <location evidence="1">Cytoplasm</location>
    </subcellularLocation>
</comment>
<dbReference type="InterPro" id="IPR006016">
    <property type="entry name" value="UspA"/>
</dbReference>
<dbReference type="SUPFAM" id="SSF52402">
    <property type="entry name" value="Adenine nucleotide alpha hydrolases-like"/>
    <property type="match status" value="2"/>
</dbReference>